<feature type="binding site" evidence="5 7">
    <location>
        <begin position="141"/>
        <end position="142"/>
    </location>
    <ligand>
        <name>substrate</name>
    </ligand>
</feature>
<reference evidence="10" key="1">
    <citation type="journal article" date="2014" name="Int. J. Syst. Evol. Microbiol.">
        <title>Complete genome sequence of Corynebacterium casei LMG S-19264T (=DSM 44701T), isolated from a smear-ripened cheese.</title>
        <authorList>
            <consortium name="US DOE Joint Genome Institute (JGI-PGF)"/>
            <person name="Walter F."/>
            <person name="Albersmeier A."/>
            <person name="Kalinowski J."/>
            <person name="Ruckert C."/>
        </authorList>
    </citation>
    <scope>NUCLEOTIDE SEQUENCE</scope>
    <source>
        <strain evidence="10">JCM 4714</strain>
    </source>
</reference>
<proteinExistence type="inferred from homology"/>
<comment type="caution">
    <text evidence="10">The sequence shown here is derived from an EMBL/GenBank/DDBJ whole genome shotgun (WGS) entry which is preliminary data.</text>
</comment>
<dbReference type="PROSITE" id="PS00175">
    <property type="entry name" value="PG_MUTASE"/>
    <property type="match status" value="1"/>
</dbReference>
<dbReference type="InterPro" id="IPR013078">
    <property type="entry name" value="His_Pase_superF_clade-1"/>
</dbReference>
<feature type="binding site" evidence="5 7">
    <location>
        <begin position="210"/>
        <end position="211"/>
    </location>
    <ligand>
        <name>substrate</name>
    </ligand>
</feature>
<dbReference type="GO" id="GO:0006094">
    <property type="term" value="P:gluconeogenesis"/>
    <property type="evidence" value="ECO:0007669"/>
    <property type="project" value="UniProtKB-UniRule"/>
</dbReference>
<keyword evidence="11" id="KW-1185">Reference proteome</keyword>
<evidence type="ECO:0000313" key="11">
    <source>
        <dbReference type="Proteomes" id="UP000655443"/>
    </source>
</evidence>
<dbReference type="FunFam" id="3.40.50.1240:FF:000012">
    <property type="entry name" value="Phosphoglycerate mutase 1"/>
    <property type="match status" value="1"/>
</dbReference>
<sequence>MPPTVHPPAGPGGPGNLWITLCPMADAPYKLILLRHGESEWNAKNLFTGWVDVNLNEKGEKEAVRGGELLKDAGLLPDVVHTSLQKRAIRTAQLALEAADRHWIPVHRSWRLNERHYGALQGKDKAATLAEFGEEQFMLWRRSYDTPPPPLSDDSEFSQFDDPRYGTLPPELRPKTECLKDVVLRMLPYWFDAIVPDLLDGHTVLVAAHGNSLRALVKHLDGISDADIAGLNIPTGIPLSYELDENFKPVTPGGTYLDPDAAAAAIEAVKNQGKKK</sequence>
<accession>A0A918YEP1</accession>
<evidence type="ECO:0000256" key="3">
    <source>
        <dbReference type="ARBA" id="ARBA00023152"/>
    </source>
</evidence>
<organism evidence="10 11">
    <name type="scientific">Streptomyces alanosinicus</name>
    <dbReference type="NCBI Taxonomy" id="68171"/>
    <lineage>
        <taxon>Bacteria</taxon>
        <taxon>Bacillati</taxon>
        <taxon>Actinomycetota</taxon>
        <taxon>Actinomycetes</taxon>
        <taxon>Kitasatosporales</taxon>
        <taxon>Streptomycetaceae</taxon>
        <taxon>Streptomyces</taxon>
    </lineage>
</organism>
<evidence type="ECO:0000256" key="2">
    <source>
        <dbReference type="ARBA" id="ARBA00022432"/>
    </source>
</evidence>
<gene>
    <name evidence="5 10" type="primary">gpmA</name>
    <name evidence="10" type="ORF">GCM10010339_13590</name>
</gene>
<dbReference type="GO" id="GO:0004619">
    <property type="term" value="F:phosphoglycerate mutase activity"/>
    <property type="evidence" value="ECO:0007669"/>
    <property type="project" value="UniProtKB-UniRule"/>
</dbReference>
<dbReference type="AlphaFoldDB" id="A0A918YEP1"/>
<name>A0A918YEP1_9ACTN</name>
<comment type="similarity">
    <text evidence="1 5">Belongs to the phosphoglycerate mutase family. BPG-dependent PGAM subfamily.</text>
</comment>
<dbReference type="InterPro" id="IPR001345">
    <property type="entry name" value="PG/BPGM_mutase_AS"/>
</dbReference>
<dbReference type="CDD" id="cd07067">
    <property type="entry name" value="HP_PGM_like"/>
    <property type="match status" value="1"/>
</dbReference>
<dbReference type="EMBL" id="BMVG01000002">
    <property type="protein sequence ID" value="GHE00075.1"/>
    <property type="molecule type" value="Genomic_DNA"/>
</dbReference>
<feature type="site" description="Transition state stabilizer" evidence="5 8">
    <location>
        <position position="209"/>
    </location>
</feature>
<feature type="binding site" evidence="5 7">
    <location>
        <begin position="114"/>
        <end position="117"/>
    </location>
    <ligand>
        <name>substrate</name>
    </ligand>
</feature>
<dbReference type="Pfam" id="PF00300">
    <property type="entry name" value="His_Phos_1"/>
    <property type="match status" value="1"/>
</dbReference>
<evidence type="ECO:0000313" key="10">
    <source>
        <dbReference type="EMBL" id="GHE00075.1"/>
    </source>
</evidence>
<keyword evidence="3 5" id="KW-0324">Glycolysis</keyword>
<feature type="binding site" evidence="5 7">
    <location>
        <begin position="48"/>
        <end position="49"/>
    </location>
    <ligand>
        <name>substrate</name>
    </ligand>
</feature>
<dbReference type="SUPFAM" id="SSF53254">
    <property type="entry name" value="Phosphoglycerate mutase-like"/>
    <property type="match status" value="1"/>
</dbReference>
<reference evidence="10" key="2">
    <citation type="submission" date="2020-09" db="EMBL/GenBank/DDBJ databases">
        <authorList>
            <person name="Sun Q."/>
            <person name="Ohkuma M."/>
        </authorList>
    </citation>
    <scope>NUCLEOTIDE SEQUENCE</scope>
    <source>
        <strain evidence="10">JCM 4714</strain>
    </source>
</reference>
<dbReference type="HAMAP" id="MF_01039">
    <property type="entry name" value="PGAM_GpmA"/>
    <property type="match status" value="1"/>
</dbReference>
<dbReference type="Gene3D" id="3.40.50.1240">
    <property type="entry name" value="Phosphoglycerate mutase-like"/>
    <property type="match status" value="1"/>
</dbReference>
<dbReference type="GO" id="GO:0006096">
    <property type="term" value="P:glycolytic process"/>
    <property type="evidence" value="ECO:0007669"/>
    <property type="project" value="UniProtKB-UniRule"/>
</dbReference>
<keyword evidence="2 5" id="KW-0312">Gluconeogenesis</keyword>
<dbReference type="Proteomes" id="UP000655443">
    <property type="component" value="Unassembled WGS sequence"/>
</dbReference>
<feature type="binding site" evidence="5 7">
    <location>
        <begin position="35"/>
        <end position="42"/>
    </location>
    <ligand>
        <name>substrate</name>
    </ligand>
</feature>
<dbReference type="EC" id="5.4.2.11" evidence="5 9"/>
<feature type="binding site" evidence="5 7">
    <location>
        <position position="87"/>
    </location>
    <ligand>
        <name>substrate</name>
    </ligand>
</feature>
<dbReference type="InterPro" id="IPR029033">
    <property type="entry name" value="His_PPase_superfam"/>
</dbReference>
<feature type="active site" description="Proton donor/acceptor" evidence="5 6">
    <location>
        <position position="114"/>
    </location>
</feature>
<dbReference type="NCBIfam" id="TIGR01258">
    <property type="entry name" value="pgm_1"/>
    <property type="match status" value="1"/>
</dbReference>
<dbReference type="SMART" id="SM00855">
    <property type="entry name" value="PGAM"/>
    <property type="match status" value="1"/>
</dbReference>
<comment type="function">
    <text evidence="5 9">Catalyzes the interconversion of 2-phosphoglycerate and 3-phosphoglycerate.</text>
</comment>
<comment type="catalytic activity">
    <reaction evidence="5 9">
        <text>(2R)-2-phosphoglycerate = (2R)-3-phosphoglycerate</text>
        <dbReference type="Rhea" id="RHEA:15901"/>
        <dbReference type="ChEBI" id="CHEBI:58272"/>
        <dbReference type="ChEBI" id="CHEBI:58289"/>
        <dbReference type="EC" id="5.4.2.11"/>
    </reaction>
</comment>
<feature type="active site" description="Tele-phosphohistidine intermediate" evidence="5 6">
    <location>
        <position position="36"/>
    </location>
</feature>
<protein>
    <recommendedName>
        <fullName evidence="5 9">2,3-bisphosphoglycerate-dependent phosphoglycerate mutase</fullName>
        <shortName evidence="5">BPG-dependent PGAM</shortName>
        <shortName evidence="5">PGAM</shortName>
        <shortName evidence="5">Phosphoglyceromutase</shortName>
        <shortName evidence="5">dPGM</shortName>
        <ecNumber evidence="5 9">5.4.2.11</ecNumber>
    </recommendedName>
</protein>
<keyword evidence="4 5" id="KW-0413">Isomerase</keyword>
<evidence type="ECO:0000256" key="9">
    <source>
        <dbReference type="RuleBase" id="RU004512"/>
    </source>
</evidence>
<evidence type="ECO:0000256" key="4">
    <source>
        <dbReference type="ARBA" id="ARBA00023235"/>
    </source>
</evidence>
<dbReference type="InterPro" id="IPR005952">
    <property type="entry name" value="Phosphogly_mut1"/>
</dbReference>
<comment type="pathway">
    <text evidence="5 9">Carbohydrate degradation; glycolysis; pyruvate from D-glyceraldehyde 3-phosphate: step 3/5.</text>
</comment>
<evidence type="ECO:0000256" key="6">
    <source>
        <dbReference type="PIRSR" id="PIRSR613078-1"/>
    </source>
</evidence>
<dbReference type="PANTHER" id="PTHR11931">
    <property type="entry name" value="PHOSPHOGLYCERATE MUTASE"/>
    <property type="match status" value="1"/>
</dbReference>
<evidence type="ECO:0000256" key="1">
    <source>
        <dbReference type="ARBA" id="ARBA00006717"/>
    </source>
</evidence>
<evidence type="ECO:0000256" key="5">
    <source>
        <dbReference type="HAMAP-Rule" id="MF_01039"/>
    </source>
</evidence>
<feature type="binding site" evidence="5 7">
    <location>
        <position position="125"/>
    </location>
    <ligand>
        <name>substrate</name>
    </ligand>
</feature>
<dbReference type="NCBIfam" id="NF010718">
    <property type="entry name" value="PRK14120.1"/>
    <property type="match status" value="1"/>
</dbReference>
<dbReference type="NCBIfam" id="NF010713">
    <property type="entry name" value="PRK14115.1"/>
    <property type="match status" value="1"/>
</dbReference>
<evidence type="ECO:0000256" key="7">
    <source>
        <dbReference type="PIRSR" id="PIRSR613078-2"/>
    </source>
</evidence>
<evidence type="ECO:0000256" key="8">
    <source>
        <dbReference type="PIRSR" id="PIRSR613078-3"/>
    </source>
</evidence>